<name>A0ABW1R2L9_9ACTN</name>
<dbReference type="InterPro" id="IPR050471">
    <property type="entry name" value="AB_hydrolase"/>
</dbReference>
<evidence type="ECO:0000256" key="1">
    <source>
        <dbReference type="SAM" id="MobiDB-lite"/>
    </source>
</evidence>
<feature type="chain" id="PRO_5047068619" evidence="2">
    <location>
        <begin position="24"/>
        <end position="393"/>
    </location>
</feature>
<proteinExistence type="predicted"/>
<sequence length="393" mass="42302">MSIRGRALRVAAGSLGLAAGATASAVAYQRVQASLREGEMPAAENVPQPGVDNPDLLFGGNHDAEDGLTFGSLRGQVLNVVTEDGIDLHVEVDEVDPALAGESGWPEDVTVVFAHGFTLNQDAWHFQRRHLRGRVRTVFYDQRSHGRSARSAPEHCTIEQLGRDLERVIATTCPGRAVVVGHSMGGMTVVSLAAQFPDLFGEKVVGAALVATTAGGMDPGRILFPLAPVGALTSGAVNRAVKVLDRGHGFVDRLRSSGIPLARRITDRYSFGDEVPRSWAEFVFDMIDATPFEVVAAFYPTFVSLNLFENLDGFTKVPVTIVGGTADRLTSIGHQRKLHARIPGSELYEAHGAGHMVLMERHSDVDRELDHLITRAAPPARENGRSRRPGRAG</sequence>
<dbReference type="GO" id="GO:0016787">
    <property type="term" value="F:hydrolase activity"/>
    <property type="evidence" value="ECO:0007669"/>
    <property type="project" value="UniProtKB-KW"/>
</dbReference>
<keyword evidence="5" id="KW-1185">Reference proteome</keyword>
<gene>
    <name evidence="4" type="ORF">ACFPWU_11715</name>
</gene>
<keyword evidence="2" id="KW-0732">Signal</keyword>
<dbReference type="PANTHER" id="PTHR43433:SF1">
    <property type="entry name" value="BLL5160 PROTEIN"/>
    <property type="match status" value="1"/>
</dbReference>
<reference evidence="5" key="1">
    <citation type="journal article" date="2019" name="Int. J. Syst. Evol. Microbiol.">
        <title>The Global Catalogue of Microorganisms (GCM) 10K type strain sequencing project: providing services to taxonomists for standard genome sequencing and annotation.</title>
        <authorList>
            <consortium name="The Broad Institute Genomics Platform"/>
            <consortium name="The Broad Institute Genome Sequencing Center for Infectious Disease"/>
            <person name="Wu L."/>
            <person name="Ma J."/>
        </authorList>
    </citation>
    <scope>NUCLEOTIDE SEQUENCE [LARGE SCALE GENOMIC DNA]</scope>
    <source>
        <strain evidence="5">DFY28</strain>
    </source>
</reference>
<evidence type="ECO:0000313" key="4">
    <source>
        <dbReference type="EMBL" id="MFC6154325.1"/>
    </source>
</evidence>
<dbReference type="EMBL" id="JBHSQI010000005">
    <property type="protein sequence ID" value="MFC6154325.1"/>
    <property type="molecule type" value="Genomic_DNA"/>
</dbReference>
<feature type="region of interest" description="Disordered" evidence="1">
    <location>
        <begin position="373"/>
        <end position="393"/>
    </location>
</feature>
<accession>A0ABW1R2L9</accession>
<keyword evidence="4" id="KW-0378">Hydrolase</keyword>
<dbReference type="InterPro" id="IPR029058">
    <property type="entry name" value="AB_hydrolase_fold"/>
</dbReference>
<dbReference type="SUPFAM" id="SSF53474">
    <property type="entry name" value="alpha/beta-Hydrolases"/>
    <property type="match status" value="1"/>
</dbReference>
<evidence type="ECO:0000313" key="5">
    <source>
        <dbReference type="Proteomes" id="UP001596098"/>
    </source>
</evidence>
<evidence type="ECO:0000259" key="3">
    <source>
        <dbReference type="Pfam" id="PF12697"/>
    </source>
</evidence>
<dbReference type="RefSeq" id="WP_128221500.1">
    <property type="nucleotide sequence ID" value="NZ_CP034929.1"/>
</dbReference>
<dbReference type="PANTHER" id="PTHR43433">
    <property type="entry name" value="HYDROLASE, ALPHA/BETA FOLD FAMILY PROTEIN"/>
    <property type="match status" value="1"/>
</dbReference>
<dbReference type="Pfam" id="PF12697">
    <property type="entry name" value="Abhydrolase_6"/>
    <property type="match status" value="1"/>
</dbReference>
<feature type="signal peptide" evidence="2">
    <location>
        <begin position="1"/>
        <end position="23"/>
    </location>
</feature>
<dbReference type="Gene3D" id="3.40.50.1820">
    <property type="entry name" value="alpha/beta hydrolase"/>
    <property type="match status" value="1"/>
</dbReference>
<dbReference type="InterPro" id="IPR000073">
    <property type="entry name" value="AB_hydrolase_1"/>
</dbReference>
<comment type="caution">
    <text evidence="4">The sequence shown here is derived from an EMBL/GenBank/DDBJ whole genome shotgun (WGS) entry which is preliminary data.</text>
</comment>
<organism evidence="4 5">
    <name type="scientific">Nocardioides yefusunii</name>
    <dbReference type="NCBI Taxonomy" id="2500546"/>
    <lineage>
        <taxon>Bacteria</taxon>
        <taxon>Bacillati</taxon>
        <taxon>Actinomycetota</taxon>
        <taxon>Actinomycetes</taxon>
        <taxon>Propionibacteriales</taxon>
        <taxon>Nocardioidaceae</taxon>
        <taxon>Nocardioides</taxon>
    </lineage>
</organism>
<feature type="domain" description="AB hydrolase-1" evidence="3">
    <location>
        <begin position="111"/>
        <end position="364"/>
    </location>
</feature>
<dbReference type="Proteomes" id="UP001596098">
    <property type="component" value="Unassembled WGS sequence"/>
</dbReference>
<evidence type="ECO:0000256" key="2">
    <source>
        <dbReference type="SAM" id="SignalP"/>
    </source>
</evidence>
<protein>
    <submittedName>
        <fullName evidence="4">Alpha/beta fold hydrolase</fullName>
    </submittedName>
</protein>